<evidence type="ECO:0000256" key="1">
    <source>
        <dbReference type="ARBA" id="ARBA00022630"/>
    </source>
</evidence>
<keyword evidence="2" id="KW-0274">FAD</keyword>
<dbReference type="Pfam" id="PF04030">
    <property type="entry name" value="ALO"/>
    <property type="match status" value="1"/>
</dbReference>
<dbReference type="InterPro" id="IPR016169">
    <property type="entry name" value="FAD-bd_PCMH_sub2"/>
</dbReference>
<dbReference type="GO" id="GO:0016020">
    <property type="term" value="C:membrane"/>
    <property type="evidence" value="ECO:0007669"/>
    <property type="project" value="InterPro"/>
</dbReference>
<evidence type="ECO:0000256" key="2">
    <source>
        <dbReference type="ARBA" id="ARBA00022827"/>
    </source>
</evidence>
<dbReference type="PANTHER" id="PTHR43762:SF1">
    <property type="entry name" value="D-ARABINONO-1,4-LACTONE OXIDASE"/>
    <property type="match status" value="1"/>
</dbReference>
<evidence type="ECO:0000256" key="3">
    <source>
        <dbReference type="ARBA" id="ARBA00023002"/>
    </source>
</evidence>
<dbReference type="InterPro" id="IPR016164">
    <property type="entry name" value="FAD-linked_Oxase-like_C"/>
</dbReference>
<dbReference type="AlphaFoldDB" id="A0A9X2TLL2"/>
<dbReference type="Gene3D" id="3.30.465.10">
    <property type="match status" value="1"/>
</dbReference>
<keyword evidence="1" id="KW-0285">Flavoprotein</keyword>
<feature type="domain" description="FAD-binding PCMH-type" evidence="4">
    <location>
        <begin position="13"/>
        <end position="183"/>
    </location>
</feature>
<dbReference type="EMBL" id="JANUAE010000023">
    <property type="protein sequence ID" value="MCS3712018.1"/>
    <property type="molecule type" value="Genomic_DNA"/>
</dbReference>
<organism evidence="5 6">
    <name type="scientific">Salinibacter ruber</name>
    <dbReference type="NCBI Taxonomy" id="146919"/>
    <lineage>
        <taxon>Bacteria</taxon>
        <taxon>Pseudomonadati</taxon>
        <taxon>Rhodothermota</taxon>
        <taxon>Rhodothermia</taxon>
        <taxon>Rhodothermales</taxon>
        <taxon>Salinibacteraceae</taxon>
        <taxon>Salinibacter</taxon>
    </lineage>
</organism>
<dbReference type="SUPFAM" id="SSF56176">
    <property type="entry name" value="FAD-binding/transporter-associated domain-like"/>
    <property type="match status" value="1"/>
</dbReference>
<dbReference type="GO" id="GO:0003885">
    <property type="term" value="F:D-arabinono-1,4-lactone oxidase activity"/>
    <property type="evidence" value="ECO:0007669"/>
    <property type="project" value="InterPro"/>
</dbReference>
<dbReference type="InterPro" id="IPR036318">
    <property type="entry name" value="FAD-bd_PCMH-like_sf"/>
</dbReference>
<gene>
    <name evidence="5" type="ORF">GGP61_003654</name>
</gene>
<dbReference type="InterPro" id="IPR016166">
    <property type="entry name" value="FAD-bd_PCMH"/>
</dbReference>
<name>A0A9X2TLL2_9BACT</name>
<dbReference type="InterPro" id="IPR007173">
    <property type="entry name" value="ALO_C"/>
</dbReference>
<dbReference type="PANTHER" id="PTHR43762">
    <property type="entry name" value="L-GULONOLACTONE OXIDASE"/>
    <property type="match status" value="1"/>
</dbReference>
<sequence length="452" mass="50661">MAERIDLSGWGRYPTVESRVERPEKRTALRDVVNQDGNPVLARGAGRSYGDASLLDSGGTTLLTDRLNRMLSFDSDTGVLRAEAGVRLREILEVFVPRGWFLPVTPGTKEVTLGGAVAFDIHGKNHHRDGGISNFVREIELLTAGGETVTCSPAQNEKLFWATVSGAGLTGIITEVALELRPIETAYVAERTLKAQDLDDAFALFEEHEPNYLYSVAWIDCLASGDSLGRSHLMFGRHATPDELPTKRQQDPLGYEPDHLASLPFDLPEGVLSEHTVKAFNKLYYARQRKRDKREVVGIDPFFYPLDAIDDWNRMYGESGFVQFQCVLPMEESYDGLKEILAEVQDSGLASFLAVLKRMGPPDGGLLTFPTEGYTLALDIPRRDGLEDLLRDLHETVARRGGRVYLAKDAYLRPDTFREMYPALEEWLEIKRRVDPENRFTSTQARRLGIEP</sequence>
<dbReference type="Pfam" id="PF01565">
    <property type="entry name" value="FAD_binding_4"/>
    <property type="match status" value="1"/>
</dbReference>
<dbReference type="GO" id="GO:0071949">
    <property type="term" value="F:FAD binding"/>
    <property type="evidence" value="ECO:0007669"/>
    <property type="project" value="InterPro"/>
</dbReference>
<evidence type="ECO:0000313" key="6">
    <source>
        <dbReference type="Proteomes" id="UP001155057"/>
    </source>
</evidence>
<keyword evidence="3" id="KW-0560">Oxidoreductase</keyword>
<dbReference type="InterPro" id="IPR006094">
    <property type="entry name" value="Oxid_FAD_bind_N"/>
</dbReference>
<comment type="caution">
    <text evidence="5">The sequence shown here is derived from an EMBL/GenBank/DDBJ whole genome shotgun (WGS) entry which is preliminary data.</text>
</comment>
<dbReference type="SUPFAM" id="SSF55103">
    <property type="entry name" value="FAD-linked oxidases, C-terminal domain"/>
    <property type="match status" value="1"/>
</dbReference>
<accession>A0A9X2TLL2</accession>
<evidence type="ECO:0000313" key="5">
    <source>
        <dbReference type="EMBL" id="MCS3712018.1"/>
    </source>
</evidence>
<evidence type="ECO:0000259" key="4">
    <source>
        <dbReference type="PROSITE" id="PS51387"/>
    </source>
</evidence>
<proteinExistence type="predicted"/>
<dbReference type="RefSeq" id="WP_259124719.1">
    <property type="nucleotide sequence ID" value="NZ_JANUAE010000023.1"/>
</dbReference>
<dbReference type="Proteomes" id="UP001155057">
    <property type="component" value="Unassembled WGS sequence"/>
</dbReference>
<dbReference type="PROSITE" id="PS51387">
    <property type="entry name" value="FAD_PCMH"/>
    <property type="match status" value="1"/>
</dbReference>
<dbReference type="InterPro" id="IPR010031">
    <property type="entry name" value="FAD_lactone_oxidase-like"/>
</dbReference>
<protein>
    <submittedName>
        <fullName evidence="5">FAD/FMN-containing dehydrogenase</fullName>
    </submittedName>
</protein>
<reference evidence="5" key="1">
    <citation type="submission" date="2022-08" db="EMBL/GenBank/DDBJ databases">
        <title>Genomic Encyclopedia of Type Strains, Phase V (KMG-V): Genome sequencing to study the core and pangenomes of soil and plant-associated prokaryotes.</title>
        <authorList>
            <person name="Whitman W."/>
        </authorList>
    </citation>
    <scope>NUCLEOTIDE SEQUENCE</scope>
    <source>
        <strain evidence="5">SP3049</strain>
    </source>
</reference>